<feature type="non-terminal residue" evidence="5">
    <location>
        <position position="1"/>
    </location>
</feature>
<evidence type="ECO:0000313" key="5">
    <source>
        <dbReference type="EMBL" id="KAG7166827.1"/>
    </source>
</evidence>
<feature type="non-terminal residue" evidence="5">
    <location>
        <position position="532"/>
    </location>
</feature>
<dbReference type="InterPro" id="IPR035500">
    <property type="entry name" value="NHR-like_dom_sf"/>
</dbReference>
<keyword evidence="3" id="KW-0675">Receptor</keyword>
<reference evidence="5" key="1">
    <citation type="journal article" date="2021" name="Sci. Adv.">
        <title>The American lobster genome reveals insights on longevity, neural, and immune adaptations.</title>
        <authorList>
            <person name="Polinski J.M."/>
            <person name="Zimin A.V."/>
            <person name="Clark K.F."/>
            <person name="Kohn A.B."/>
            <person name="Sadowski N."/>
            <person name="Timp W."/>
            <person name="Ptitsyn A."/>
            <person name="Khanna P."/>
            <person name="Romanova D.Y."/>
            <person name="Williams P."/>
            <person name="Greenwood S.J."/>
            <person name="Moroz L.L."/>
            <person name="Walt D.R."/>
            <person name="Bodnar A.G."/>
        </authorList>
    </citation>
    <scope>NUCLEOTIDE SEQUENCE</scope>
    <source>
        <strain evidence="5">GMGI-L3</strain>
    </source>
</reference>
<evidence type="ECO:0000256" key="3">
    <source>
        <dbReference type="ARBA" id="ARBA00023170"/>
    </source>
</evidence>
<comment type="caution">
    <text evidence="5">The sequence shown here is derived from an EMBL/GenBank/DDBJ whole genome shotgun (WGS) entry which is preliminary data.</text>
</comment>
<keyword evidence="1" id="KW-0805">Transcription regulation</keyword>
<feature type="region of interest" description="Disordered" evidence="4">
    <location>
        <begin position="472"/>
        <end position="499"/>
    </location>
</feature>
<organism evidence="5 6">
    <name type="scientific">Homarus americanus</name>
    <name type="common">American lobster</name>
    <dbReference type="NCBI Taxonomy" id="6706"/>
    <lineage>
        <taxon>Eukaryota</taxon>
        <taxon>Metazoa</taxon>
        <taxon>Ecdysozoa</taxon>
        <taxon>Arthropoda</taxon>
        <taxon>Crustacea</taxon>
        <taxon>Multicrustacea</taxon>
        <taxon>Malacostraca</taxon>
        <taxon>Eumalacostraca</taxon>
        <taxon>Eucarida</taxon>
        <taxon>Decapoda</taxon>
        <taxon>Pleocyemata</taxon>
        <taxon>Astacidea</taxon>
        <taxon>Nephropoidea</taxon>
        <taxon>Nephropidae</taxon>
        <taxon>Homarus</taxon>
    </lineage>
</organism>
<evidence type="ECO:0000313" key="6">
    <source>
        <dbReference type="Proteomes" id="UP000747542"/>
    </source>
</evidence>
<gene>
    <name evidence="5" type="ORF">Hamer_G010498</name>
</gene>
<keyword evidence="6" id="KW-1185">Reference proteome</keyword>
<protein>
    <submittedName>
        <fullName evidence="5">Uncharacterized protein</fullName>
    </submittedName>
</protein>
<dbReference type="EMBL" id="JAHLQT010022185">
    <property type="protein sequence ID" value="KAG7166827.1"/>
    <property type="molecule type" value="Genomic_DNA"/>
</dbReference>
<proteinExistence type="predicted"/>
<sequence>VVPDFRDLESGDQSVLLRDAVAKAVFIFGAHQFHQEGQCWPRRLLAPTCTFPKPDDPTARAGVRVAASRDQYHRLLRHYLTYWDPSLSTASIVSELRHCFTEVQELTLCFKSRNGVKIGSVSTDDVTGNGGIAFISSFQDLSEDNMLPPKKAFSQRNTKVDDEVDSSDVIFLEEINKSHPTRLSRYEGPAGASWPMTRDERRLERHHTPPHYRSVIDHDYLRHPSPSLNCLVTLGRPSVPTTHNPEIIPLPVDHRPARDYRSTNSKTCAPTPAKMGNLPVSSPKNPATVCIPISRSENSLQSPQHSTNTQYRDGDHPHRAPRGVGAMMDQSTINITQPPDQRADHLAYTLRPTSWRTPSRHDVTHPTLHHSAAGLTHPHKEILCRLNPHAPPTLLRGDRVIHLSQLSSLPQWREGDYWCRGGDAHQWDEGVDARDEATGACHWGVDPGHWERNILTNHSGRQELQQNHYPIEDHPLQRGSAPSLPPLTPSPMGTMGQDSSRVDDQVLQAVEGILPTRLVKHLAARLRPHPSS</sequence>
<evidence type="ECO:0000256" key="4">
    <source>
        <dbReference type="SAM" id="MobiDB-lite"/>
    </source>
</evidence>
<feature type="compositionally biased region" description="Polar residues" evidence="4">
    <location>
        <begin position="295"/>
        <end position="311"/>
    </location>
</feature>
<accession>A0A8J5JZF7</accession>
<evidence type="ECO:0000256" key="2">
    <source>
        <dbReference type="ARBA" id="ARBA00023163"/>
    </source>
</evidence>
<name>A0A8J5JZF7_HOMAM</name>
<dbReference type="Proteomes" id="UP000747542">
    <property type="component" value="Unassembled WGS sequence"/>
</dbReference>
<feature type="region of interest" description="Disordered" evidence="4">
    <location>
        <begin position="242"/>
        <end position="319"/>
    </location>
</feature>
<dbReference type="SUPFAM" id="SSF48508">
    <property type="entry name" value="Nuclear receptor ligand-binding domain"/>
    <property type="match status" value="1"/>
</dbReference>
<feature type="compositionally biased region" description="Basic and acidic residues" evidence="4">
    <location>
        <begin position="252"/>
        <end position="261"/>
    </location>
</feature>
<keyword evidence="2" id="KW-0804">Transcription</keyword>
<evidence type="ECO:0000256" key="1">
    <source>
        <dbReference type="ARBA" id="ARBA00023015"/>
    </source>
</evidence>
<dbReference type="AlphaFoldDB" id="A0A8J5JZF7"/>